<feature type="region of interest" description="Disordered" evidence="1">
    <location>
        <begin position="1"/>
        <end position="101"/>
    </location>
</feature>
<proteinExistence type="predicted"/>
<dbReference type="Gene3D" id="3.30.160.20">
    <property type="match status" value="1"/>
</dbReference>
<dbReference type="InterPro" id="IPR039848">
    <property type="entry name" value="Ribosomal_mS35_mt"/>
</dbReference>
<reference evidence="4" key="1">
    <citation type="journal article" date="2011" name="Genome Res.">
        <title>Phylogeny-wide analysis of social amoeba genomes highlights ancient origins for complex intercellular communication.</title>
        <authorList>
            <person name="Heidel A.J."/>
            <person name="Lawal H.M."/>
            <person name="Felder M."/>
            <person name="Schilde C."/>
            <person name="Helps N.R."/>
            <person name="Tunggal B."/>
            <person name="Rivero F."/>
            <person name="John U."/>
            <person name="Schleicher M."/>
            <person name="Eichinger L."/>
            <person name="Platzer M."/>
            <person name="Noegel A.A."/>
            <person name="Schaap P."/>
            <person name="Gloeckner G."/>
        </authorList>
    </citation>
    <scope>NUCLEOTIDE SEQUENCE [LARGE SCALE GENOMIC DNA]</scope>
    <source>
        <strain evidence="4">SH3</strain>
    </source>
</reference>
<keyword evidence="4" id="KW-1185">Reference proteome</keyword>
<sequence length="1199" mass="138429">MYRACNSIIKPTIRSLASSSTQLGSAASTSVGRSYSKKKNQEVEDDDDEDDHSISEKQDRRRKQPQVQQEQDDDESLDLSEEEFDEEDEEDMEDDEEDVEYDRSLSYFEDFEGMDKDVMIDKDYKPKIEIVERAVEEDIDKEIANIDMRELKLMRWDNSEEDLELARKEYFSMKNAFVLDETTEQVMKRIKQKQQEELPGSKFQSVRVNYQLVSDTKTTQVAKLLDGFKKKFEKPLVELYKKTTEQENIKIREKKRLIKTQLKKKVNTRLSSLEQQYRDLVYVKNALSHHRLDKQRLDDTHIDEAWDRLLERSHILDPFNLMREVMSDEYNDLGEDLEFTEAYVTQLAMVPFDFANPRSYNSIAKFYDTIIDSVDEQSLATPLQDMSSSQEKMLAEIESLRNLGFQLSGEELEQFMQDNQARYDGLVKDAKQSSDQKTAAAAEGTTDASSLKEKIRLAKIDSQLKEELERTIDNIEYKIEVSKDYTIVPTINDAKSPGEMLAKSKSALENIKFNQEEYLKIAHSKGDEEIVKEEKTEGADGSANVHQIRHEINVLLAKRGQLLEYGKPIGNIDERVQTLKSQIHEIEQAASSKKYLDLYEDDPNELSEDAINQLDNFDDDEQVTTTSTTTTVQVEGEGNAEAPATEGSVDGEPATATTKINVEELIEKLNKDDRKPDDKILGYNVLVDNHPDFRQLADELIDTIENDVDKVAQKYANAPIDEKTASDVIEELYGMHKENNIFNPRVIKHDQEIFRDAYGDVKIPAAIDFQYDTTHRDLVDRDILFNMPPKDTDLVRILSLQLSDFGLLNKEKVLQEAPDNVPFPRATVEANPHQFPDIMEHIEEYEQIKDEVEANATSGVPPQLTKDSSSRIGGEGEGATENSTTSSTSEPFNSDDIYDSRRLYTNLLPIFQENGVLAVPWKKRAGRRVSVDPYVRPTAQVRTEEEIDEERSIRKEFRSHDGWLFGRPFDLAKYRLHGQENEMPIQPADDADIDDPWDDHLNQEAETYRFFQEGRGEEWFGPERVGDAMIERLNTRMDWYPREHFATYPFQFVISRNTQDQYHDDFWSNRKVIMRVNVAALDLPPVVEERLAALTQRRYDPKTRVLQLVSNNHRSQDQNKHQCKVLFNNLLHEAYLADPNFVSVREDRYMGEPYTPSTFVPSQAATENKSYHFFRLTGFPSGDSEVKLRLLQSLQSKLN</sequence>
<feature type="compositionally biased region" description="Polar residues" evidence="1">
    <location>
        <begin position="855"/>
        <end position="871"/>
    </location>
</feature>
<protein>
    <recommendedName>
        <fullName evidence="2">Small ribosomal subunit protein mS35 mitochondrial conserved domain-containing protein</fullName>
    </recommendedName>
</protein>
<dbReference type="STRING" id="1054147.F4Q5U8"/>
<dbReference type="GO" id="GO:0003735">
    <property type="term" value="F:structural constituent of ribosome"/>
    <property type="evidence" value="ECO:0007669"/>
    <property type="project" value="InterPro"/>
</dbReference>
<dbReference type="EMBL" id="GL883021">
    <property type="protein sequence ID" value="EGG17357.1"/>
    <property type="molecule type" value="Genomic_DNA"/>
</dbReference>
<dbReference type="InterPro" id="IPR019349">
    <property type="entry name" value="Ribosomal_mS35_mit"/>
</dbReference>
<gene>
    <name evidence="3" type="ORF">DFA_08352</name>
</gene>
<dbReference type="AlphaFoldDB" id="F4Q5U8"/>
<dbReference type="OrthoDB" id="283424at2759"/>
<feature type="compositionally biased region" description="Low complexity" evidence="1">
    <location>
        <begin position="879"/>
        <end position="890"/>
    </location>
</feature>
<dbReference type="RefSeq" id="XP_004355841.1">
    <property type="nucleotide sequence ID" value="XM_004355788.1"/>
</dbReference>
<dbReference type="KEGG" id="dfa:DFA_08352"/>
<dbReference type="PANTHER" id="PTHR13490:SF0">
    <property type="entry name" value="SMALL RIBOSOMAL SUBUNIT PROTEIN MS35"/>
    <property type="match status" value="1"/>
</dbReference>
<evidence type="ECO:0000313" key="3">
    <source>
        <dbReference type="EMBL" id="EGG17357.1"/>
    </source>
</evidence>
<feature type="domain" description="Small ribosomal subunit protein mS35 mitochondrial conserved" evidence="2">
    <location>
        <begin position="1067"/>
        <end position="1138"/>
    </location>
</feature>
<dbReference type="Pfam" id="PF10213">
    <property type="entry name" value="MRP-S28"/>
    <property type="match status" value="1"/>
</dbReference>
<feature type="region of interest" description="Disordered" evidence="1">
    <location>
        <begin position="615"/>
        <end position="655"/>
    </location>
</feature>
<feature type="compositionally biased region" description="Polar residues" evidence="1">
    <location>
        <begin position="15"/>
        <end position="33"/>
    </location>
</feature>
<organism evidence="3 4">
    <name type="scientific">Cavenderia fasciculata</name>
    <name type="common">Slime mold</name>
    <name type="synonym">Dictyostelium fasciculatum</name>
    <dbReference type="NCBI Taxonomy" id="261658"/>
    <lineage>
        <taxon>Eukaryota</taxon>
        <taxon>Amoebozoa</taxon>
        <taxon>Evosea</taxon>
        <taxon>Eumycetozoa</taxon>
        <taxon>Dictyostelia</taxon>
        <taxon>Acytosteliales</taxon>
        <taxon>Cavenderiaceae</taxon>
        <taxon>Cavenderia</taxon>
    </lineage>
</organism>
<dbReference type="GeneID" id="14869614"/>
<dbReference type="GO" id="GO:0005763">
    <property type="term" value="C:mitochondrial small ribosomal subunit"/>
    <property type="evidence" value="ECO:0007669"/>
    <property type="project" value="TreeGrafter"/>
</dbReference>
<name>F4Q5U8_CACFS</name>
<accession>F4Q5U8</accession>
<dbReference type="PANTHER" id="PTHR13490">
    <property type="entry name" value="MITOCHONDRIAL 28S RIBOSOMAL PROTEIN S28"/>
    <property type="match status" value="1"/>
</dbReference>
<evidence type="ECO:0000259" key="2">
    <source>
        <dbReference type="Pfam" id="PF10213"/>
    </source>
</evidence>
<dbReference type="GO" id="GO:0032543">
    <property type="term" value="P:mitochondrial translation"/>
    <property type="evidence" value="ECO:0007669"/>
    <property type="project" value="InterPro"/>
</dbReference>
<dbReference type="Proteomes" id="UP000007797">
    <property type="component" value="Unassembled WGS sequence"/>
</dbReference>
<feature type="region of interest" description="Disordered" evidence="1">
    <location>
        <begin position="855"/>
        <end position="896"/>
    </location>
</feature>
<feature type="compositionally biased region" description="Acidic residues" evidence="1">
    <location>
        <begin position="70"/>
        <end position="100"/>
    </location>
</feature>
<dbReference type="OMA" id="EWFRPEK"/>
<evidence type="ECO:0000256" key="1">
    <source>
        <dbReference type="SAM" id="MobiDB-lite"/>
    </source>
</evidence>
<evidence type="ECO:0000313" key="4">
    <source>
        <dbReference type="Proteomes" id="UP000007797"/>
    </source>
</evidence>